<name>A0A0F0CKR6_9BACT</name>
<gene>
    <name evidence="1" type="ORF">OMAG_002224</name>
</gene>
<dbReference type="Proteomes" id="UP000033428">
    <property type="component" value="Unassembled WGS sequence"/>
</dbReference>
<dbReference type="EMBL" id="JYNY01000448">
    <property type="protein sequence ID" value="KJJ83908.1"/>
    <property type="molecule type" value="Genomic_DNA"/>
</dbReference>
<evidence type="ECO:0000313" key="1">
    <source>
        <dbReference type="EMBL" id="KJJ83908.1"/>
    </source>
</evidence>
<sequence length="74" mass="8324">MFFSTDSNLANVKPLTTNNRQISYFTVDLNVHTLSNVTVKDLKKNRMGTAPYTCVLAKLLNYIRHGSLQSATVF</sequence>
<dbReference type="AlphaFoldDB" id="A0A0F0CKR6"/>
<protein>
    <submittedName>
        <fullName evidence="1">Uncharacterized protein</fullName>
    </submittedName>
</protein>
<accession>A0A0F0CKR6</accession>
<organism evidence="1 2">
    <name type="scientific">Candidatus Omnitrophus magneticus</name>
    <dbReference type="NCBI Taxonomy" id="1609969"/>
    <lineage>
        <taxon>Bacteria</taxon>
        <taxon>Pseudomonadati</taxon>
        <taxon>Candidatus Omnitrophota</taxon>
        <taxon>Candidatus Omnitrophus</taxon>
    </lineage>
</organism>
<reference evidence="1 2" key="1">
    <citation type="submission" date="2015-02" db="EMBL/GenBank/DDBJ databases">
        <title>Single-cell genomics of uncultivated deep-branching MTB reveals a conserved set of magnetosome genes.</title>
        <authorList>
            <person name="Kolinko S."/>
            <person name="Richter M."/>
            <person name="Glockner F.O."/>
            <person name="Brachmann A."/>
            <person name="Schuler D."/>
        </authorList>
    </citation>
    <scope>NUCLEOTIDE SEQUENCE [LARGE SCALE GENOMIC DNA]</scope>
    <source>
        <strain evidence="1">SKK-01</strain>
    </source>
</reference>
<keyword evidence="2" id="KW-1185">Reference proteome</keyword>
<evidence type="ECO:0000313" key="2">
    <source>
        <dbReference type="Proteomes" id="UP000033428"/>
    </source>
</evidence>
<comment type="caution">
    <text evidence="1">The sequence shown here is derived from an EMBL/GenBank/DDBJ whole genome shotgun (WGS) entry which is preliminary data.</text>
</comment>
<proteinExistence type="predicted"/>